<name>A0A2I5T7F4_SERS3</name>
<evidence type="ECO:0000313" key="6">
    <source>
        <dbReference type="Proteomes" id="UP000233778"/>
    </source>
</evidence>
<dbReference type="STRING" id="104623.Ser39006_03095"/>
<reference evidence="4" key="4">
    <citation type="submission" date="2017-11" db="EMBL/GenBank/DDBJ databases">
        <title>Complete genome sequence of Serratia sp. ATCC 39006.</title>
        <authorList>
            <person name="Hampton H.G."/>
            <person name="Jackson S.A."/>
            <person name="Jauregui R."/>
            <person name="Poulter G.T.M."/>
            <person name="Salmond G.P.C."/>
            <person name="Fineran P.C."/>
        </authorList>
    </citation>
    <scope>NUCLEOTIDE SEQUENCE</scope>
    <source>
        <strain evidence="4">ATCC 39006</strain>
    </source>
</reference>
<dbReference type="InterPro" id="IPR038765">
    <property type="entry name" value="Papain-like_cys_pep_sf"/>
</dbReference>
<dbReference type="GO" id="GO:0016407">
    <property type="term" value="F:acetyltransferase activity"/>
    <property type="evidence" value="ECO:0007669"/>
    <property type="project" value="InterPro"/>
</dbReference>
<keyword evidence="4" id="KW-0808">Transferase</keyword>
<evidence type="ECO:0000313" key="5">
    <source>
        <dbReference type="Proteomes" id="UP000017700"/>
    </source>
</evidence>
<dbReference type="AlphaFoldDB" id="A0A2I5T7F4"/>
<dbReference type="PANTHER" id="PTHR11786">
    <property type="entry name" value="N-HYDROXYARYLAMINE O-ACETYLTRANSFERASE"/>
    <property type="match status" value="1"/>
</dbReference>
<dbReference type="Pfam" id="PF00797">
    <property type="entry name" value="Acetyltransf_2"/>
    <property type="match status" value="1"/>
</dbReference>
<dbReference type="SUPFAM" id="SSF54001">
    <property type="entry name" value="Cysteine proteinases"/>
    <property type="match status" value="1"/>
</dbReference>
<dbReference type="KEGG" id="serq:CWC46_11880"/>
<keyword evidence="5" id="KW-1185">Reference proteome</keyword>
<dbReference type="RefSeq" id="WP_021016358.1">
    <property type="nucleotide sequence ID" value="NZ_CP025084.1"/>
</dbReference>
<evidence type="ECO:0000313" key="4">
    <source>
        <dbReference type="EMBL" id="AUH04762.1"/>
    </source>
</evidence>
<gene>
    <name evidence="3" type="ORF">CWC46_11880</name>
    <name evidence="4" type="ORF">Ser39006_011885</name>
</gene>
<sequence>MLDSTQLHYYLQRIGVDSLPSEPSLLLRTLHIAHLRNIPFENLDVVFKRKITLSQSAIYKKVIENGRGGFCYELNYGFYLLLKTLGFTTQLLSGRVFNVEGYGAYFDHLLLLVDLDNQTLIADVSFGDSFCIPLLLDGTVSHEDAASYKIIPFDDGYQLLQKKPHADWAPLYIFDLHSWQLDDFAVMADYHQTSPQSLFTKKSICSRVTEDGRITLSDNQLIITRQGNRTEDVITDCSRYIECLSHHLGIRLPEDYNVQHWFDSLASPL</sequence>
<accession>A0A2I5T7F4</accession>
<dbReference type="EMBL" id="CP025085">
    <property type="protein sequence ID" value="AUH00442.1"/>
    <property type="molecule type" value="Genomic_DNA"/>
</dbReference>
<reference evidence="3 6" key="3">
    <citation type="submission" date="2017-11" db="EMBL/GenBank/DDBJ databases">
        <title>Complete genome sequence of Serratia sp. ATCC 39006 LacA.</title>
        <authorList>
            <person name="Hampton H.G."/>
            <person name="Jackson S.A."/>
            <person name="Jauregui R."/>
            <person name="Poulter G.T.M."/>
            <person name="Salmond G.P.C."/>
            <person name="Fineran P.C."/>
        </authorList>
    </citation>
    <scope>NUCLEOTIDE SEQUENCE [LARGE SCALE GENOMIC DNA]</scope>
    <source>
        <strain evidence="3 6">ATCC 39006</strain>
    </source>
</reference>
<dbReference type="OrthoDB" id="7181050at2"/>
<dbReference type="KEGG" id="sera:Ser39006_011885"/>
<dbReference type="PRINTS" id="PR01543">
    <property type="entry name" value="ANATRNSFRASE"/>
</dbReference>
<organism evidence="4 5">
    <name type="scientific">Serratia sp. (strain ATCC 39006)</name>
    <name type="common">Prodigiosinella confusarubida</name>
    <dbReference type="NCBI Taxonomy" id="104623"/>
    <lineage>
        <taxon>Bacteria</taxon>
        <taxon>Pseudomonadati</taxon>
        <taxon>Pseudomonadota</taxon>
        <taxon>Gammaproteobacteria</taxon>
        <taxon>Enterobacterales</taxon>
        <taxon>Pectobacteriaceae</taxon>
        <taxon>Prodigiosinella</taxon>
    </lineage>
</organism>
<proteinExistence type="inferred from homology"/>
<evidence type="ECO:0000313" key="3">
    <source>
        <dbReference type="EMBL" id="AUH00442.1"/>
    </source>
</evidence>
<dbReference type="PANTHER" id="PTHR11786:SF0">
    <property type="entry name" value="ARYLAMINE N-ACETYLTRANSFERASE 4-RELATED"/>
    <property type="match status" value="1"/>
</dbReference>
<reference evidence="4 5" key="1">
    <citation type="journal article" date="2013" name="Genome Announc.">
        <title>Draft genome sequence of Serratia sp. strain ATCC 39006, a model bacterium for analysis of the biosynthesis and regulation of prodigiosin, a carbapenem, and gas vesicles.</title>
        <authorList>
            <person name="Fineran P.C."/>
            <person name="Iglesias Cans M.C."/>
            <person name="Ramsay J.P."/>
            <person name="Wilf N.M."/>
            <person name="Cossyleon D."/>
            <person name="McNeil M.B."/>
            <person name="Williamson N.R."/>
            <person name="Monson R.E."/>
            <person name="Becher S.A."/>
            <person name="Stanton J.A."/>
            <person name="Brugger K."/>
            <person name="Brown S.D."/>
            <person name="Salmond G.P."/>
        </authorList>
    </citation>
    <scope>NUCLEOTIDE SEQUENCE [LARGE SCALE GENOMIC DNA]</scope>
    <source>
        <strain evidence="4">ATCC 39006</strain>
        <strain evidence="5">ATCC 39006 / SC 11482</strain>
    </source>
</reference>
<reference evidence="4" key="2">
    <citation type="submission" date="2013-09" db="EMBL/GenBank/DDBJ databases">
        <authorList>
            <person name="Wang G."/>
            <person name="Yang Y."/>
            <person name="Su Y."/>
        </authorList>
    </citation>
    <scope>NUCLEOTIDE SEQUENCE</scope>
    <source>
        <strain evidence="4">ATCC 39006</strain>
    </source>
</reference>
<comment type="similarity">
    <text evidence="1 2">Belongs to the arylamine N-acetyltransferase family.</text>
</comment>
<evidence type="ECO:0000256" key="1">
    <source>
        <dbReference type="ARBA" id="ARBA00006547"/>
    </source>
</evidence>
<dbReference type="EMBL" id="CP025084">
    <property type="protein sequence ID" value="AUH04762.1"/>
    <property type="molecule type" value="Genomic_DNA"/>
</dbReference>
<dbReference type="Proteomes" id="UP000233778">
    <property type="component" value="Chromosome"/>
</dbReference>
<dbReference type="Gene3D" id="3.30.2140.20">
    <property type="match status" value="1"/>
</dbReference>
<evidence type="ECO:0000256" key="2">
    <source>
        <dbReference type="RuleBase" id="RU003452"/>
    </source>
</evidence>
<protein>
    <submittedName>
        <fullName evidence="4">Arylamine N-acetyltransferase</fullName>
    </submittedName>
</protein>
<dbReference type="InterPro" id="IPR001447">
    <property type="entry name" value="Arylamine_N-AcTrfase"/>
</dbReference>
<dbReference type="Proteomes" id="UP000017700">
    <property type="component" value="Chromosome"/>
</dbReference>
<dbReference type="InterPro" id="IPR053710">
    <property type="entry name" value="Arylamine_NAT_domain_sf"/>
</dbReference>